<dbReference type="EMBL" id="LR796839">
    <property type="protein sequence ID" value="CAB4168922.1"/>
    <property type="molecule type" value="Genomic_DNA"/>
</dbReference>
<gene>
    <name evidence="3" type="ORF">UFOVP1053_62</name>
    <name evidence="4" type="ORF">UFOVP1297_12</name>
    <name evidence="5" type="ORF">UFOVP1647_52</name>
    <name evidence="1" type="ORF">UFOVP472_62</name>
    <name evidence="2" type="ORF">UFOVP891_6</name>
</gene>
<name>A0A6J5T3U5_9CAUD</name>
<evidence type="ECO:0000313" key="4">
    <source>
        <dbReference type="EMBL" id="CAB4195428.1"/>
    </source>
</evidence>
<dbReference type="EMBL" id="LR796442">
    <property type="protein sequence ID" value="CAB4145132.1"/>
    <property type="molecule type" value="Genomic_DNA"/>
</dbReference>
<proteinExistence type="predicted"/>
<protein>
    <submittedName>
        <fullName evidence="5">Uncharacterized protein</fullName>
    </submittedName>
</protein>
<reference evidence="5" key="1">
    <citation type="submission" date="2020-05" db="EMBL/GenBank/DDBJ databases">
        <authorList>
            <person name="Chiriac C."/>
            <person name="Salcher M."/>
            <person name="Ghai R."/>
            <person name="Kavagutti S V."/>
        </authorList>
    </citation>
    <scope>NUCLEOTIDE SEQUENCE</scope>
</reference>
<evidence type="ECO:0000313" key="5">
    <source>
        <dbReference type="EMBL" id="CAB4221916.1"/>
    </source>
</evidence>
<dbReference type="EMBL" id="LR797004">
    <property type="protein sequence ID" value="CAB4180802.1"/>
    <property type="molecule type" value="Genomic_DNA"/>
</dbReference>
<evidence type="ECO:0000313" key="1">
    <source>
        <dbReference type="EMBL" id="CAB4145132.1"/>
    </source>
</evidence>
<organism evidence="5">
    <name type="scientific">uncultured Caudovirales phage</name>
    <dbReference type="NCBI Taxonomy" id="2100421"/>
    <lineage>
        <taxon>Viruses</taxon>
        <taxon>Duplodnaviria</taxon>
        <taxon>Heunggongvirae</taxon>
        <taxon>Uroviricota</taxon>
        <taxon>Caudoviricetes</taxon>
        <taxon>Peduoviridae</taxon>
        <taxon>Maltschvirus</taxon>
        <taxon>Maltschvirus maltsch</taxon>
    </lineage>
</organism>
<evidence type="ECO:0000313" key="2">
    <source>
        <dbReference type="EMBL" id="CAB4168922.1"/>
    </source>
</evidence>
<evidence type="ECO:0000313" key="3">
    <source>
        <dbReference type="EMBL" id="CAB4180802.1"/>
    </source>
</evidence>
<sequence>MSVTLTQAEIDDLTQYRQASKQAEELRQRGFLLVGVVRGKVWLPREHYLAVCRGEYGKPKEAGYSNRPTINRAAVHEAI</sequence>
<accession>A0A6J5T3U5</accession>
<dbReference type="EMBL" id="LR797507">
    <property type="protein sequence ID" value="CAB4221916.1"/>
    <property type="molecule type" value="Genomic_DNA"/>
</dbReference>
<dbReference type="EMBL" id="LR797237">
    <property type="protein sequence ID" value="CAB4195428.1"/>
    <property type="molecule type" value="Genomic_DNA"/>
</dbReference>